<comment type="caution">
    <text evidence="3">The sequence shown here is derived from an EMBL/GenBank/DDBJ whole genome shotgun (WGS) entry which is preliminary data.</text>
</comment>
<dbReference type="GO" id="GO:0050918">
    <property type="term" value="P:positive chemotaxis"/>
    <property type="evidence" value="ECO:0007669"/>
    <property type="project" value="TreeGrafter"/>
</dbReference>
<dbReference type="GO" id="GO:0030254">
    <property type="term" value="P:protein secretion by the type III secretion system"/>
    <property type="evidence" value="ECO:0007669"/>
    <property type="project" value="InterPro"/>
</dbReference>
<dbReference type="PANTHER" id="PTHR30034:SF6">
    <property type="entry name" value="YOP PROTEINS TRANSLOCATION PROTEIN Q"/>
    <property type="match status" value="1"/>
</dbReference>
<comment type="similarity">
    <text evidence="1">Belongs to the FliN/MopA/SpaO family.</text>
</comment>
<keyword evidence="4" id="KW-1185">Reference proteome</keyword>
<dbReference type="NCBIfam" id="TIGR02551">
    <property type="entry name" value="SpaO_YscQ"/>
    <property type="match status" value="1"/>
</dbReference>
<dbReference type="GO" id="GO:0009425">
    <property type="term" value="C:bacterial-type flagellum basal body"/>
    <property type="evidence" value="ECO:0007669"/>
    <property type="project" value="InterPro"/>
</dbReference>
<dbReference type="InterPro" id="IPR036429">
    <property type="entry name" value="SpoA-like_sf"/>
</dbReference>
<evidence type="ECO:0000313" key="4">
    <source>
        <dbReference type="Proteomes" id="UP000094025"/>
    </source>
</evidence>
<evidence type="ECO:0000313" key="3">
    <source>
        <dbReference type="EMBL" id="OAP44087.1"/>
    </source>
</evidence>
<dbReference type="Proteomes" id="UP000094025">
    <property type="component" value="Unassembled WGS sequence"/>
</dbReference>
<dbReference type="PRINTS" id="PR00956">
    <property type="entry name" value="FLGMOTORFLIN"/>
</dbReference>
<dbReference type="GO" id="GO:0071978">
    <property type="term" value="P:bacterial-type flagellum-dependent swarming motility"/>
    <property type="evidence" value="ECO:0007669"/>
    <property type="project" value="TreeGrafter"/>
</dbReference>
<dbReference type="InterPro" id="IPR001543">
    <property type="entry name" value="FliN-like_C"/>
</dbReference>
<reference evidence="3 4" key="1">
    <citation type="journal article" date="2016" name="Int. J. Syst. Evol. Microbiol.">
        <title>Ensifer glycinis sp. nov., an novel rhizobial species associated with Glycine spp.</title>
        <authorList>
            <person name="Yan H."/>
            <person name="Yan J."/>
            <person name="Sui X.H."/>
            <person name="Wang E.T."/>
            <person name="Chen W.X."/>
            <person name="Zhang X.X."/>
            <person name="Chen W.F."/>
        </authorList>
    </citation>
    <scope>NUCLEOTIDE SEQUENCE [LARGE SCALE GENOMIC DNA]</scope>
    <source>
        <strain evidence="3 4">CCBAU 23380</strain>
    </source>
</reference>
<protein>
    <submittedName>
        <fullName evidence="3">Translocation protein</fullName>
    </submittedName>
</protein>
<dbReference type="SUPFAM" id="SSF101801">
    <property type="entry name" value="Surface presentation of antigens (SPOA)"/>
    <property type="match status" value="1"/>
</dbReference>
<dbReference type="AlphaFoldDB" id="A0A178Y9G7"/>
<feature type="domain" description="Flagellar motor switch protein FliN-like C-terminal" evidence="2">
    <location>
        <begin position="308"/>
        <end position="375"/>
    </location>
</feature>
<evidence type="ECO:0000256" key="1">
    <source>
        <dbReference type="ARBA" id="ARBA00009226"/>
    </source>
</evidence>
<dbReference type="EMBL" id="LPUX01000044">
    <property type="protein sequence ID" value="OAP44087.1"/>
    <property type="molecule type" value="Genomic_DNA"/>
</dbReference>
<proteinExistence type="inferred from homology"/>
<dbReference type="GO" id="GO:0003774">
    <property type="term" value="F:cytoskeletal motor activity"/>
    <property type="evidence" value="ECO:0007669"/>
    <property type="project" value="InterPro"/>
</dbReference>
<dbReference type="InterPro" id="IPR001172">
    <property type="entry name" value="FliN_T3SS_HrcQb"/>
</dbReference>
<name>A0A178Y9G7_9HYPH</name>
<gene>
    <name evidence="3" type="ORF">AU381_21005</name>
</gene>
<dbReference type="STRING" id="1472378.AU381_21005"/>
<dbReference type="InterPro" id="IPR013385">
    <property type="entry name" value="T3SS_SpaO/YscQ/SpaO"/>
</dbReference>
<dbReference type="Pfam" id="PF01052">
    <property type="entry name" value="FliMN_C"/>
    <property type="match status" value="1"/>
</dbReference>
<organism evidence="3 4">
    <name type="scientific">Sinorhizobium glycinis</name>
    <dbReference type="NCBI Taxonomy" id="1472378"/>
    <lineage>
        <taxon>Bacteria</taxon>
        <taxon>Pseudomonadati</taxon>
        <taxon>Pseudomonadota</taxon>
        <taxon>Alphaproteobacteria</taxon>
        <taxon>Hyphomicrobiales</taxon>
        <taxon>Rhizobiaceae</taxon>
        <taxon>Sinorhizobium/Ensifer group</taxon>
        <taxon>Sinorhizobium</taxon>
    </lineage>
</organism>
<dbReference type="Gene3D" id="2.30.330.10">
    <property type="entry name" value="SpoA-like"/>
    <property type="match status" value="1"/>
</dbReference>
<evidence type="ECO:0000259" key="2">
    <source>
        <dbReference type="Pfam" id="PF01052"/>
    </source>
</evidence>
<sequence length="382" mass="41385">MGGVRSPRDHATSSGNCKFRIDRIVHLRSALMTGVARRTIFEPALTLSPEVVAWINDIAASRGPFQSRVGDKPLSVSMEGLVWQHESSAIPMFDCIWDLGGETVVLSLSRPLVEALVSTVQSGLAFPTEPTASLILELALEPLIARLEDKTNRTLHLLRVGKAITLAPYVELEIVFGSVSGKGRLSLFSPLDGLVPFAFRALAELLGQLPRQPRELSPDLPVIIAGEIGTLRASAALLRKASVGDALLPDISPFGRGQIALSVGQLWTRADLEGDHLVLRGPFRPQSRPLEYAHMTETESQLRPSDADLDDIEIVLVFECGRWPISLGDLRSAGDGHVFELGRPIDGLVDIVANGRCIGRGDIVRIGDELGIRLRGRLACND</sequence>
<accession>A0A178Y9G7</accession>
<dbReference type="PANTHER" id="PTHR30034">
    <property type="entry name" value="FLAGELLAR MOTOR SWITCH PROTEIN FLIM"/>
    <property type="match status" value="1"/>
</dbReference>